<sequence length="1427" mass="156097">MNKHYKFVLQVFSFMMIILLMGLSVIPTHSIAQQSSTDTLPTYKEKISNRLLNQFTKKNEISFLIKFSEQTNTKKIALNTEKKAKKQQQSAFKTELMKRSAIVSELRSTATETQKPILTWLAEQKKAGKVSDYQSYYIVNAISVTGTKDVMEDLAKWGTVEKILPNEKRQIIAPQKKQNTRNVKPESTTEWNIDRVNVPQLWEEGIDGSGVVIANIDTGVQWDHPALKDKYRGYDPATGEVDHTFNWYDPTTGQAVPYDDLAHGTHTMGTMVGSESGGNNRIGVAPGAKWIAVKAFSAAGGTDADLLAAGEWILAPKDAEGNPHPEKAPDVVNNSWGGGPGLDEWYRPMVEVWRSAEIFPEFSAGNDGGSKETVANPANYPESFATGATDIEDKIAGFSSKGPSPYDEVKPEISAPGVDIRSSVPGDGYEGGWEGTSMAGPHVSAIAALLKQVDAGLTVTEIETILTSTAKPLFDSKYQGTPNNGYGYGLVDAKAAVEAIRTGLGEMNGQVLTAGEDTKAPTFKHESPAFAYKKANLPLVVQVEDNVSITGVDLFYRTAVDAEWKIITAEQVAGNYRTGDYQATIPGQELVQSNLTYYWKVKDYGENIVTSDSYDLELREGISHGYEEDFETYPTGWLSYGAQNSWEWGVPTSGPESAASGEKVFATNLAGNYANSANMNLIMPPIDLPEGETYLQFKQWYALEEGFDYGQLYISTDQRNWTSLATYNGASNGWIDEQIALSEYAGQRVYLNFNVISDPIVSQTGWYIDNVRLSGDMGEAKSASKKNQILPKPPKQAKKNVRKIIDPKTLKPSKKEKIVSANVKPTPSALPVAAQVNVLETGRATTVNPVDGSYSLIHTVGDFTVQAEAYGYHSKAHQVQVMRDTTTTQNFILDPIAQGTVSGQIKDEKSGKPIQGATLYLVEDAVVKPVQSDENGNYSIQAYEGIYTLKVGAPHYFGQEATIEIKGNETITQNFDLKPFISYPGEIGYDDGTADGFVTYDAGTQFAVKMSLADGKDRALLQSALIHFFSGELAPEETDFQVAIYDASGPEGSPGKRLVGPIDAAVEQFGKWQKIDLADKSILVEGDFYVVYIQKDVYPDTPGLSVDHSYPNSQRNWLNWGGTWEKAPVIEGNFMIRAQVDYEAVAPVIESPKNDSFVNQKTITVSGQASPSTTVKLYNKGKEIAETKATAEGIFSTEVNLKKGKNVLTAISVTDIGDTNPSAKVNVTLDRKKPGLTITAPLDGTKTNKEVITVTGQATDDYLAHVKVNGKKATLKDDGSFTYRLLLNEGENKIDVFAIDKAGNKTKKSVNVFAKTTVPQIENLKPNQDVHLKSGESVKIELNSEAKLKASYIIRMPLANPVRSMKASSITEFPMMEDGAGHYTAYYTATSNLRDMKGAVIEVILRDAFGNEVREEATGKLFINVKE</sequence>
<dbReference type="GO" id="GO:0004252">
    <property type="term" value="F:serine-type endopeptidase activity"/>
    <property type="evidence" value="ECO:0007669"/>
    <property type="project" value="UniProtKB-UniRule"/>
</dbReference>
<dbReference type="SUPFAM" id="SSF49464">
    <property type="entry name" value="Carboxypeptidase regulatory domain-like"/>
    <property type="match status" value="2"/>
</dbReference>
<evidence type="ECO:0000256" key="2">
    <source>
        <dbReference type="ARBA" id="ARBA00022670"/>
    </source>
</evidence>
<reference evidence="9" key="1">
    <citation type="submission" date="2020-09" db="EMBL/GenBank/DDBJ databases">
        <title>A novel bacterium of genus Hazenella, isolated from South China Sea.</title>
        <authorList>
            <person name="Huang H."/>
            <person name="Mo K."/>
            <person name="Hu Y."/>
        </authorList>
    </citation>
    <scope>NUCLEOTIDE SEQUENCE</scope>
    <source>
        <strain evidence="9">IB182357</strain>
    </source>
</reference>
<dbReference type="InterPro" id="IPR051048">
    <property type="entry name" value="Peptidase_S8/S53_subtilisin"/>
</dbReference>
<dbReference type="SUPFAM" id="SSF49899">
    <property type="entry name" value="Concanavalin A-like lectins/glucanases"/>
    <property type="match status" value="1"/>
</dbReference>
<evidence type="ECO:0000259" key="8">
    <source>
        <dbReference type="Pfam" id="PF00082"/>
    </source>
</evidence>
<dbReference type="Gene3D" id="2.60.40.1120">
    <property type="entry name" value="Carboxypeptidase-like, regulatory domain"/>
    <property type="match status" value="2"/>
</dbReference>
<dbReference type="InterPro" id="IPR033857">
    <property type="entry name" value="Bacillopeptidase_F"/>
</dbReference>
<keyword evidence="10" id="KW-1185">Reference proteome</keyword>
<evidence type="ECO:0000256" key="7">
    <source>
        <dbReference type="SAM" id="Phobius"/>
    </source>
</evidence>
<dbReference type="InterPro" id="IPR036852">
    <property type="entry name" value="Peptidase_S8/S53_dom_sf"/>
</dbReference>
<dbReference type="InterPro" id="IPR015500">
    <property type="entry name" value="Peptidase_S8_subtilisin-rel"/>
</dbReference>
<evidence type="ECO:0000256" key="1">
    <source>
        <dbReference type="ARBA" id="ARBA00011073"/>
    </source>
</evidence>
<organism evidence="9 10">
    <name type="scientific">Polycladospora coralii</name>
    <dbReference type="NCBI Taxonomy" id="2771432"/>
    <lineage>
        <taxon>Bacteria</taxon>
        <taxon>Bacillati</taxon>
        <taxon>Bacillota</taxon>
        <taxon>Bacilli</taxon>
        <taxon>Bacillales</taxon>
        <taxon>Thermoactinomycetaceae</taxon>
        <taxon>Polycladospora</taxon>
    </lineage>
</organism>
<feature type="active site" description="Charge relay system" evidence="5 6">
    <location>
        <position position="217"/>
    </location>
</feature>
<dbReference type="SUPFAM" id="SSF52743">
    <property type="entry name" value="Subtilisin-like"/>
    <property type="match status" value="1"/>
</dbReference>
<dbReference type="InterPro" id="IPR013320">
    <property type="entry name" value="ConA-like_dom_sf"/>
</dbReference>
<dbReference type="CDD" id="cd07481">
    <property type="entry name" value="Peptidases_S8_BacillopeptidaseF-like"/>
    <property type="match status" value="1"/>
</dbReference>
<feature type="active site" description="Charge relay system" evidence="5 6">
    <location>
        <position position="437"/>
    </location>
</feature>
<evidence type="ECO:0000313" key="9">
    <source>
        <dbReference type="EMBL" id="MBD1373640.1"/>
    </source>
</evidence>
<accession>A0A926NDY2</accession>
<evidence type="ECO:0000313" key="10">
    <source>
        <dbReference type="Proteomes" id="UP000661691"/>
    </source>
</evidence>
<comment type="caution">
    <text evidence="9">The sequence shown here is derived from an EMBL/GenBank/DDBJ whole genome shotgun (WGS) entry which is preliminary data.</text>
</comment>
<gene>
    <name evidence="9" type="ORF">IC620_14935</name>
</gene>
<dbReference type="PRINTS" id="PR00723">
    <property type="entry name" value="SUBTILISIN"/>
</dbReference>
<dbReference type="Proteomes" id="UP000661691">
    <property type="component" value="Unassembled WGS sequence"/>
</dbReference>
<dbReference type="PANTHER" id="PTHR43399">
    <property type="entry name" value="SUBTILISIN-RELATED"/>
    <property type="match status" value="1"/>
</dbReference>
<evidence type="ECO:0000256" key="4">
    <source>
        <dbReference type="ARBA" id="ARBA00022825"/>
    </source>
</evidence>
<dbReference type="Gene3D" id="2.60.120.200">
    <property type="match status" value="1"/>
</dbReference>
<keyword evidence="7" id="KW-0472">Membrane</keyword>
<dbReference type="InterPro" id="IPR008969">
    <property type="entry name" value="CarboxyPept-like_regulatory"/>
</dbReference>
<dbReference type="InterPro" id="IPR023828">
    <property type="entry name" value="Peptidase_S8_Ser-AS"/>
</dbReference>
<dbReference type="PROSITE" id="PS51892">
    <property type="entry name" value="SUBTILASE"/>
    <property type="match status" value="1"/>
</dbReference>
<dbReference type="Pfam" id="PF09136">
    <property type="entry name" value="Glucodextran_B"/>
    <property type="match status" value="1"/>
</dbReference>
<keyword evidence="4 6" id="KW-0720">Serine protease</keyword>
<dbReference type="EMBL" id="JACXAH010000031">
    <property type="protein sequence ID" value="MBD1373640.1"/>
    <property type="molecule type" value="Genomic_DNA"/>
</dbReference>
<keyword evidence="7" id="KW-0812">Transmembrane</keyword>
<dbReference type="Pfam" id="PF13715">
    <property type="entry name" value="CarbopepD_reg_2"/>
    <property type="match status" value="1"/>
</dbReference>
<dbReference type="RefSeq" id="WP_191142643.1">
    <property type="nucleotide sequence ID" value="NZ_JACXAH010000031.1"/>
</dbReference>
<dbReference type="GO" id="GO:0006508">
    <property type="term" value="P:proteolysis"/>
    <property type="evidence" value="ECO:0007669"/>
    <property type="project" value="UniProtKB-KW"/>
</dbReference>
<dbReference type="Gene3D" id="3.40.50.200">
    <property type="entry name" value="Peptidase S8/S53 domain"/>
    <property type="match status" value="1"/>
</dbReference>
<name>A0A926NDY2_9BACL</name>
<dbReference type="Pfam" id="PF00082">
    <property type="entry name" value="Peptidase_S8"/>
    <property type="match status" value="1"/>
</dbReference>
<comment type="similarity">
    <text evidence="1 6">Belongs to the peptidase S8 family.</text>
</comment>
<keyword evidence="3 6" id="KW-0378">Hydrolase</keyword>
<dbReference type="NCBIfam" id="NF038128">
    <property type="entry name" value="choice_anch_J"/>
    <property type="match status" value="1"/>
</dbReference>
<dbReference type="PROSITE" id="PS00138">
    <property type="entry name" value="SUBTILASE_SER"/>
    <property type="match status" value="1"/>
</dbReference>
<feature type="domain" description="Peptidase S8/S53" evidence="8">
    <location>
        <begin position="208"/>
        <end position="489"/>
    </location>
</feature>
<keyword evidence="7" id="KW-1133">Transmembrane helix</keyword>
<dbReference type="InterPro" id="IPR000209">
    <property type="entry name" value="Peptidase_S8/S53_dom"/>
</dbReference>
<dbReference type="PANTHER" id="PTHR43399:SF4">
    <property type="entry name" value="CELL WALL-ASSOCIATED PROTEASE"/>
    <property type="match status" value="1"/>
</dbReference>
<keyword evidence="2 6" id="KW-0645">Protease</keyword>
<proteinExistence type="inferred from homology"/>
<protein>
    <submittedName>
        <fullName evidence="9">S8 family serine peptidase</fullName>
    </submittedName>
</protein>
<dbReference type="Gene3D" id="2.60.40.10">
    <property type="entry name" value="Immunoglobulins"/>
    <property type="match status" value="2"/>
</dbReference>
<feature type="transmembrane region" description="Helical" evidence="7">
    <location>
        <begin position="7"/>
        <end position="26"/>
    </location>
</feature>
<evidence type="ECO:0000256" key="6">
    <source>
        <dbReference type="PROSITE-ProRule" id="PRU01240"/>
    </source>
</evidence>
<feature type="active site" description="Charge relay system" evidence="5 6">
    <location>
        <position position="263"/>
    </location>
</feature>
<dbReference type="FunFam" id="3.40.50.200:FF:000043">
    <property type="entry name" value="Peptidase S8"/>
    <property type="match status" value="1"/>
</dbReference>
<evidence type="ECO:0000256" key="3">
    <source>
        <dbReference type="ARBA" id="ARBA00022801"/>
    </source>
</evidence>
<dbReference type="Pfam" id="PF20773">
    <property type="entry name" value="InhA-like_MAM"/>
    <property type="match status" value="1"/>
</dbReference>
<evidence type="ECO:0000256" key="5">
    <source>
        <dbReference type="PIRSR" id="PIRSR615500-1"/>
    </source>
</evidence>
<dbReference type="InterPro" id="IPR013783">
    <property type="entry name" value="Ig-like_fold"/>
</dbReference>